<keyword evidence="2" id="KW-0489">Methyltransferase</keyword>
<feature type="domain" description="Methyltransferase type 11" evidence="1">
    <location>
        <begin position="55"/>
        <end position="148"/>
    </location>
</feature>
<dbReference type="Proteomes" id="UP000191901">
    <property type="component" value="Chromosome"/>
</dbReference>
<proteinExistence type="predicted"/>
<organism evidence="2 3">
    <name type="scientific">Halomicronema hongdechloris C2206</name>
    <dbReference type="NCBI Taxonomy" id="1641165"/>
    <lineage>
        <taxon>Bacteria</taxon>
        <taxon>Bacillati</taxon>
        <taxon>Cyanobacteriota</taxon>
        <taxon>Cyanophyceae</taxon>
        <taxon>Nodosilineales</taxon>
        <taxon>Nodosilineaceae</taxon>
        <taxon>Halomicronema</taxon>
    </lineage>
</organism>
<dbReference type="PANTHER" id="PTHR43861:SF1">
    <property type="entry name" value="TRANS-ACONITATE 2-METHYLTRANSFERASE"/>
    <property type="match status" value="1"/>
</dbReference>
<evidence type="ECO:0000313" key="3">
    <source>
        <dbReference type="Proteomes" id="UP000191901"/>
    </source>
</evidence>
<dbReference type="KEGG" id="hhg:XM38_040980"/>
<dbReference type="PANTHER" id="PTHR43861">
    <property type="entry name" value="TRANS-ACONITATE 2-METHYLTRANSFERASE-RELATED"/>
    <property type="match status" value="1"/>
</dbReference>
<dbReference type="RefSeq" id="WP_080810075.1">
    <property type="nucleotide sequence ID" value="NZ_CP021983.2"/>
</dbReference>
<name>A0A1Z3HS91_9CYAN</name>
<dbReference type="OrthoDB" id="9772751at2"/>
<dbReference type="InterPro" id="IPR013216">
    <property type="entry name" value="Methyltransf_11"/>
</dbReference>
<dbReference type="CDD" id="cd02440">
    <property type="entry name" value="AdoMet_MTases"/>
    <property type="match status" value="1"/>
</dbReference>
<accession>A0A1Z3HS91</accession>
<protein>
    <submittedName>
        <fullName evidence="2">2-methyl-6-phytyl-1,4-hydroquinone methyltransferase</fullName>
    </submittedName>
</protein>
<evidence type="ECO:0000313" key="2">
    <source>
        <dbReference type="EMBL" id="ASC73136.1"/>
    </source>
</evidence>
<dbReference type="AlphaFoldDB" id="A0A1Z3HS91"/>
<dbReference type="GO" id="GO:0008757">
    <property type="term" value="F:S-adenosylmethionine-dependent methyltransferase activity"/>
    <property type="evidence" value="ECO:0007669"/>
    <property type="project" value="InterPro"/>
</dbReference>
<keyword evidence="3" id="KW-1185">Reference proteome</keyword>
<sequence>MTTRSQREREHFDQLAEELGSVWWGSVTTAGQLRIDQRGALAARHGHLAPGKRALEPGAGNGEFTLRLAQSGADITGIEIAPKQVAIASRRLASYTNATVIEGDVGHLPFPEASFDAVVGNAVLHHFDPSQTLPEFYRVLKPGGYCFFTEPNMLNPQIAVEKNIKWIGRRLQNSPDETAFFRWQIARLLKRNGFREIWVRPFDFLHPGIPDSWIPAVQRLSNLLSQLPLIREIGGSLQICGRR</sequence>
<dbReference type="GO" id="GO:0032259">
    <property type="term" value="P:methylation"/>
    <property type="evidence" value="ECO:0007669"/>
    <property type="project" value="UniProtKB-KW"/>
</dbReference>
<dbReference type="EMBL" id="CP021983">
    <property type="protein sequence ID" value="ASC73136.1"/>
    <property type="molecule type" value="Genomic_DNA"/>
</dbReference>
<gene>
    <name evidence="2" type="ORF">XM38_040980</name>
</gene>
<reference evidence="2 3" key="1">
    <citation type="journal article" date="2016" name="Biochim. Biophys. Acta">
        <title>Characterization of red-shifted phycobilisomes isolated from the chlorophyll f-containing cyanobacterium Halomicronema hongdechloris.</title>
        <authorList>
            <person name="Li Y."/>
            <person name="Lin Y."/>
            <person name="Garvey C.J."/>
            <person name="Birch D."/>
            <person name="Corkery R.W."/>
            <person name="Loughlin P.C."/>
            <person name="Scheer H."/>
            <person name="Willows R.D."/>
            <person name="Chen M."/>
        </authorList>
    </citation>
    <scope>NUCLEOTIDE SEQUENCE [LARGE SCALE GENOMIC DNA]</scope>
    <source>
        <strain evidence="2 3">C2206</strain>
    </source>
</reference>
<evidence type="ECO:0000259" key="1">
    <source>
        <dbReference type="Pfam" id="PF08241"/>
    </source>
</evidence>
<dbReference type="InterPro" id="IPR029063">
    <property type="entry name" value="SAM-dependent_MTases_sf"/>
</dbReference>
<dbReference type="Pfam" id="PF08241">
    <property type="entry name" value="Methyltransf_11"/>
    <property type="match status" value="1"/>
</dbReference>
<keyword evidence="2" id="KW-0808">Transferase</keyword>
<dbReference type="Gene3D" id="3.40.50.150">
    <property type="entry name" value="Vaccinia Virus protein VP39"/>
    <property type="match status" value="1"/>
</dbReference>
<dbReference type="SUPFAM" id="SSF53335">
    <property type="entry name" value="S-adenosyl-L-methionine-dependent methyltransferases"/>
    <property type="match status" value="1"/>
</dbReference>